<dbReference type="Proteomes" id="UP000265703">
    <property type="component" value="Unassembled WGS sequence"/>
</dbReference>
<evidence type="ECO:0000256" key="1">
    <source>
        <dbReference type="SAM" id="SignalP"/>
    </source>
</evidence>
<proteinExistence type="predicted"/>
<accession>A0A397TGE5</accession>
<feature type="signal peptide" evidence="1">
    <location>
        <begin position="1"/>
        <end position="29"/>
    </location>
</feature>
<evidence type="ECO:0000313" key="3">
    <source>
        <dbReference type="EMBL" id="RIA97178.1"/>
    </source>
</evidence>
<dbReference type="EMBL" id="QKYT01000033">
    <property type="protein sequence ID" value="RIA97178.1"/>
    <property type="molecule type" value="Genomic_DNA"/>
</dbReference>
<gene>
    <name evidence="3" type="ORF">C1645_753063</name>
</gene>
<protein>
    <recommendedName>
        <fullName evidence="2">Reelin domain-containing protein</fullName>
    </recommendedName>
</protein>
<name>A0A397TGE5_9GLOM</name>
<dbReference type="OrthoDB" id="2344283at2759"/>
<feature type="domain" description="Reelin" evidence="2">
    <location>
        <begin position="55"/>
        <end position="162"/>
    </location>
</feature>
<dbReference type="InterPro" id="IPR042307">
    <property type="entry name" value="Reeler_sf"/>
</dbReference>
<dbReference type="AlphaFoldDB" id="A0A397TGE5"/>
<feature type="chain" id="PRO_5017259724" description="Reelin domain-containing protein" evidence="1">
    <location>
        <begin position="30"/>
        <end position="172"/>
    </location>
</feature>
<dbReference type="Pfam" id="PF02014">
    <property type="entry name" value="Reeler"/>
    <property type="match status" value="1"/>
</dbReference>
<dbReference type="InterPro" id="IPR002861">
    <property type="entry name" value="Reeler_dom"/>
</dbReference>
<reference evidence="3 4" key="1">
    <citation type="submission" date="2018-06" db="EMBL/GenBank/DDBJ databases">
        <title>Comparative genomics reveals the genomic features of Rhizophagus irregularis, R. cerebriforme, R. diaphanum and Gigaspora rosea, and their symbiotic lifestyle signature.</title>
        <authorList>
            <person name="Morin E."/>
            <person name="San Clemente H."/>
            <person name="Chen E.C.H."/>
            <person name="De La Providencia I."/>
            <person name="Hainaut M."/>
            <person name="Kuo A."/>
            <person name="Kohler A."/>
            <person name="Murat C."/>
            <person name="Tang N."/>
            <person name="Roy S."/>
            <person name="Loubradou J."/>
            <person name="Henrissat B."/>
            <person name="Grigoriev I.V."/>
            <person name="Corradi N."/>
            <person name="Roux C."/>
            <person name="Martin F.M."/>
        </authorList>
    </citation>
    <scope>NUCLEOTIDE SEQUENCE [LARGE SCALE GENOMIC DNA]</scope>
    <source>
        <strain evidence="3 4">DAOM 227022</strain>
    </source>
</reference>
<sequence>MEKMISKKSLFIFNFLIICLTIFTYYADAWPQHAGTCDVKKVDQSPHAGDNGANIVKGDGGYKITTKKETDKYSITLNGPEPIHGLLIYVDNKDGTRFGEFDLDNKLLQYKSCEGIGQHNTLTHTSKDPKTFPLELKWKPDNSSFGEAVVRSVVVVNFSHWFHLEEVKFNSS</sequence>
<organism evidence="3 4">
    <name type="scientific">Glomus cerebriforme</name>
    <dbReference type="NCBI Taxonomy" id="658196"/>
    <lineage>
        <taxon>Eukaryota</taxon>
        <taxon>Fungi</taxon>
        <taxon>Fungi incertae sedis</taxon>
        <taxon>Mucoromycota</taxon>
        <taxon>Glomeromycotina</taxon>
        <taxon>Glomeromycetes</taxon>
        <taxon>Glomerales</taxon>
        <taxon>Glomeraceae</taxon>
        <taxon>Glomus</taxon>
    </lineage>
</organism>
<dbReference type="Gene3D" id="2.60.40.4060">
    <property type="entry name" value="Reeler domain"/>
    <property type="match status" value="1"/>
</dbReference>
<evidence type="ECO:0000259" key="2">
    <source>
        <dbReference type="Pfam" id="PF02014"/>
    </source>
</evidence>
<comment type="caution">
    <text evidence="3">The sequence shown here is derived from an EMBL/GenBank/DDBJ whole genome shotgun (WGS) entry which is preliminary data.</text>
</comment>
<keyword evidence="4" id="KW-1185">Reference proteome</keyword>
<keyword evidence="1" id="KW-0732">Signal</keyword>
<evidence type="ECO:0000313" key="4">
    <source>
        <dbReference type="Proteomes" id="UP000265703"/>
    </source>
</evidence>